<feature type="region of interest" description="Disordered" evidence="1">
    <location>
        <begin position="38"/>
        <end position="57"/>
    </location>
</feature>
<accession>A0ABW4PW76</accession>
<evidence type="ECO:0000313" key="2">
    <source>
        <dbReference type="EMBL" id="MFD1835064.1"/>
    </source>
</evidence>
<comment type="caution">
    <text evidence="2">The sequence shown here is derived from an EMBL/GenBank/DDBJ whole genome shotgun (WGS) entry which is preliminary data.</text>
</comment>
<evidence type="ECO:0000256" key="1">
    <source>
        <dbReference type="SAM" id="MobiDB-lite"/>
    </source>
</evidence>
<organism evidence="2 3">
    <name type="scientific">Brachybacterium rhamnosum</name>
    <dbReference type="NCBI Taxonomy" id="173361"/>
    <lineage>
        <taxon>Bacteria</taxon>
        <taxon>Bacillati</taxon>
        <taxon>Actinomycetota</taxon>
        <taxon>Actinomycetes</taxon>
        <taxon>Micrococcales</taxon>
        <taxon>Dermabacteraceae</taxon>
        <taxon>Brachybacterium</taxon>
    </lineage>
</organism>
<dbReference type="EMBL" id="JBHUFL010000002">
    <property type="protein sequence ID" value="MFD1835064.1"/>
    <property type="molecule type" value="Genomic_DNA"/>
</dbReference>
<protein>
    <submittedName>
        <fullName evidence="2">Uncharacterized protein</fullName>
    </submittedName>
</protein>
<dbReference type="RefSeq" id="WP_343904274.1">
    <property type="nucleotide sequence ID" value="NZ_BAAAIS010000002.1"/>
</dbReference>
<dbReference type="Proteomes" id="UP001597280">
    <property type="component" value="Unassembled WGS sequence"/>
</dbReference>
<proteinExistence type="predicted"/>
<reference evidence="3" key="1">
    <citation type="journal article" date="2019" name="Int. J. Syst. Evol. Microbiol.">
        <title>The Global Catalogue of Microorganisms (GCM) 10K type strain sequencing project: providing services to taxonomists for standard genome sequencing and annotation.</title>
        <authorList>
            <consortium name="The Broad Institute Genomics Platform"/>
            <consortium name="The Broad Institute Genome Sequencing Center for Infectious Disease"/>
            <person name="Wu L."/>
            <person name="Ma J."/>
        </authorList>
    </citation>
    <scope>NUCLEOTIDE SEQUENCE [LARGE SCALE GENOMIC DNA]</scope>
    <source>
        <strain evidence="3">JCM 11650</strain>
    </source>
</reference>
<evidence type="ECO:0000313" key="3">
    <source>
        <dbReference type="Proteomes" id="UP001597280"/>
    </source>
</evidence>
<name>A0ABW4PW76_9MICO</name>
<sequence>MNMREEYAVWARQVRERIDDRQAELELGLISRQSIDLDGRQDLAGEESQDPGGWNAA</sequence>
<keyword evidence="3" id="KW-1185">Reference proteome</keyword>
<gene>
    <name evidence="2" type="ORF">ACFSDA_08220</name>
</gene>